<proteinExistence type="predicted"/>
<feature type="compositionally biased region" description="Low complexity" evidence="1">
    <location>
        <begin position="22"/>
        <end position="31"/>
    </location>
</feature>
<evidence type="ECO:0000313" key="2">
    <source>
        <dbReference type="EMBL" id="CCA59415.1"/>
    </source>
</evidence>
<accession>F2RDC3</accession>
<dbReference type="Proteomes" id="UP000006854">
    <property type="component" value="Chromosome"/>
</dbReference>
<protein>
    <submittedName>
        <fullName evidence="2">Uncharacterized protein</fullName>
    </submittedName>
</protein>
<dbReference type="EMBL" id="FR845719">
    <property type="protein sequence ID" value="CCA59415.1"/>
    <property type="molecule type" value="Genomic_DNA"/>
</dbReference>
<dbReference type="AlphaFoldDB" id="F2RDC3"/>
<dbReference type="PATRIC" id="fig|953739.5.peg.1338"/>
<reference evidence="2 3" key="1">
    <citation type="journal article" date="2011" name="BMC Genomics">
        <title>Genome-wide analysis of the role of GlnR in Streptomyces venezuelae provides new insights into global nitrogen regulation in actinomycetes.</title>
        <authorList>
            <person name="Pullan S.T."/>
            <person name="Bibb M.J."/>
            <person name="Merrick M."/>
        </authorList>
    </citation>
    <scope>NUCLEOTIDE SEQUENCE [LARGE SCALE GENOMIC DNA]</scope>
    <source>
        <strain evidence="2">ATCC 10712</strain>
    </source>
</reference>
<dbReference type="eggNOG" id="ENOG5031RP6">
    <property type="taxonomic scope" value="Bacteria"/>
</dbReference>
<name>F2RDC3_STRVP</name>
<evidence type="ECO:0000256" key="1">
    <source>
        <dbReference type="SAM" id="MobiDB-lite"/>
    </source>
</evidence>
<organism evidence="2 3">
    <name type="scientific">Streptomyces venezuelae (strain ATCC 10712 / CBS 650.69 / DSM 40230 / JCM 4526 / NBRC 13096 / PD 04745)</name>
    <dbReference type="NCBI Taxonomy" id="953739"/>
    <lineage>
        <taxon>Bacteria</taxon>
        <taxon>Bacillati</taxon>
        <taxon>Actinomycetota</taxon>
        <taxon>Actinomycetes</taxon>
        <taxon>Kitasatosporales</taxon>
        <taxon>Streptomycetaceae</taxon>
        <taxon>Streptomyces</taxon>
    </lineage>
</organism>
<evidence type="ECO:0000313" key="3">
    <source>
        <dbReference type="Proteomes" id="UP000006854"/>
    </source>
</evidence>
<keyword evidence="3" id="KW-1185">Reference proteome</keyword>
<gene>
    <name evidence="2" type="ordered locus">SVEN_6129</name>
</gene>
<dbReference type="HOGENOM" id="CLU_930416_0_0_11"/>
<dbReference type="KEGG" id="sve:SVEN_6129"/>
<feature type="region of interest" description="Disordered" evidence="1">
    <location>
        <begin position="1"/>
        <end position="84"/>
    </location>
</feature>
<dbReference type="STRING" id="953739.SVEN_6129"/>
<sequence>MAVPRAAGRRRPGPCPPPYARPAPARWPGGPDLRARRNRERVRRLGDRPVDFSLTALDPLPGTAGERRDGSPSPAPDPELLRRGVVTTGLRHEPPWKRDWERGVMFAAVATTTESTVCDQPALLRKVARQEVLRSLPLRRRLTTRRGAQLLLDHGRAMAPFRDDRAWLGELAGSVAGRDRVEVLRFRGTPGRGVVRDDPRVRAAYRPPAPGTPVVLFSDLGRMRPAFASGAVAGPDEWRAFVDSVVHAGCPVVCVTPYQAADYSLALRRVVAFIPLDHRISLRHAHDATSRVRRALEGV</sequence>